<evidence type="ECO:0008006" key="4">
    <source>
        <dbReference type="Google" id="ProtNLM"/>
    </source>
</evidence>
<dbReference type="VEuPathDB" id="FungiDB:VP01_5699g1"/>
<evidence type="ECO:0000313" key="2">
    <source>
        <dbReference type="EMBL" id="KNZ48404.1"/>
    </source>
</evidence>
<evidence type="ECO:0000256" key="1">
    <source>
        <dbReference type="SAM" id="MobiDB-lite"/>
    </source>
</evidence>
<sequence>MMCFWPTEQGTHSPSNIPAPPPTSSPNSMILAKPQPLNGTRGAAAKSFVGKILLHTITYPDQFVTNSGKVAFAVSFMTDYTSTWSQLYLMKIFNTEEVAFNKFLDDFKSSFFDQNHQHRAETRTLTHQNPRTVLLSKNRPYTIYPPNWNSVNLQQEFNSNTCTVGWANTPLMSLYQHGLKEKVQLAVVMSNIQFTSLQTMQEMALKAGQTREGIQNGRPTPIPPASSSAPATDPNAMDLLAFQRGPHNQLSDAEQARRVQLNLFSRCGQARNVSRGCSNRSRKLQGCQQYFSSSRISELQAKINRICASLSTTNAAPTTENASLSKIGGAQAKGRKKQVFVSGRDDAAERQSGE</sequence>
<accession>A0A0L6UIP5</accession>
<dbReference type="OrthoDB" id="5552562at2759"/>
<dbReference type="EMBL" id="LAVV01010939">
    <property type="protein sequence ID" value="KNZ48404.1"/>
    <property type="molecule type" value="Genomic_DNA"/>
</dbReference>
<feature type="region of interest" description="Disordered" evidence="1">
    <location>
        <begin position="317"/>
        <end position="354"/>
    </location>
</feature>
<feature type="region of interest" description="Disordered" evidence="1">
    <location>
        <begin position="1"/>
        <end position="25"/>
    </location>
</feature>
<gene>
    <name evidence="2" type="ORF">VP01_5699g1</name>
</gene>
<keyword evidence="3" id="KW-1185">Reference proteome</keyword>
<proteinExistence type="predicted"/>
<evidence type="ECO:0000313" key="3">
    <source>
        <dbReference type="Proteomes" id="UP000037035"/>
    </source>
</evidence>
<reference evidence="2 3" key="1">
    <citation type="submission" date="2015-08" db="EMBL/GenBank/DDBJ databases">
        <title>Next Generation Sequencing and Analysis of the Genome of Puccinia sorghi L Schw, the Causal Agent of Maize Common Rust.</title>
        <authorList>
            <person name="Rochi L."/>
            <person name="Burguener G."/>
            <person name="Darino M."/>
            <person name="Turjanski A."/>
            <person name="Kreff E."/>
            <person name="Dieguez M.J."/>
            <person name="Sacco F."/>
        </authorList>
    </citation>
    <scope>NUCLEOTIDE SEQUENCE [LARGE SCALE GENOMIC DNA]</scope>
    <source>
        <strain evidence="2 3">RO10H11247</strain>
    </source>
</reference>
<dbReference type="Proteomes" id="UP000037035">
    <property type="component" value="Unassembled WGS sequence"/>
</dbReference>
<feature type="compositionally biased region" description="Basic and acidic residues" evidence="1">
    <location>
        <begin position="343"/>
        <end position="354"/>
    </location>
</feature>
<comment type="caution">
    <text evidence="2">The sequence shown here is derived from an EMBL/GenBank/DDBJ whole genome shotgun (WGS) entry which is preliminary data.</text>
</comment>
<dbReference type="AlphaFoldDB" id="A0A0L6UIP5"/>
<organism evidence="2 3">
    <name type="scientific">Puccinia sorghi</name>
    <dbReference type="NCBI Taxonomy" id="27349"/>
    <lineage>
        <taxon>Eukaryota</taxon>
        <taxon>Fungi</taxon>
        <taxon>Dikarya</taxon>
        <taxon>Basidiomycota</taxon>
        <taxon>Pucciniomycotina</taxon>
        <taxon>Pucciniomycetes</taxon>
        <taxon>Pucciniales</taxon>
        <taxon>Pucciniaceae</taxon>
        <taxon>Puccinia</taxon>
    </lineage>
</organism>
<protein>
    <recommendedName>
        <fullName evidence="4">Retrotransposon gag domain-containing protein</fullName>
    </recommendedName>
</protein>
<name>A0A0L6UIP5_9BASI</name>
<feature type="region of interest" description="Disordered" evidence="1">
    <location>
        <begin position="212"/>
        <end position="234"/>
    </location>
</feature>